<feature type="non-terminal residue" evidence="2">
    <location>
        <position position="77"/>
    </location>
</feature>
<protein>
    <submittedName>
        <fullName evidence="2">AMP-binding protein</fullName>
    </submittedName>
</protein>
<dbReference type="GO" id="GO:0005829">
    <property type="term" value="C:cytosol"/>
    <property type="evidence" value="ECO:0007669"/>
    <property type="project" value="TreeGrafter"/>
</dbReference>
<organism evidence="2 3">
    <name type="scientific">Bacillus paralicheniformis</name>
    <dbReference type="NCBI Taxonomy" id="1648923"/>
    <lineage>
        <taxon>Bacteria</taxon>
        <taxon>Bacillati</taxon>
        <taxon>Bacillota</taxon>
        <taxon>Bacilli</taxon>
        <taxon>Bacillales</taxon>
        <taxon>Bacillaceae</taxon>
        <taxon>Bacillus</taxon>
    </lineage>
</organism>
<gene>
    <name evidence="2" type="ORF">PVN32_28310</name>
</gene>
<dbReference type="InterPro" id="IPR042099">
    <property type="entry name" value="ANL_N_sf"/>
</dbReference>
<feature type="non-terminal residue" evidence="2">
    <location>
        <position position="1"/>
    </location>
</feature>
<dbReference type="InterPro" id="IPR020459">
    <property type="entry name" value="AMP-binding"/>
</dbReference>
<proteinExistence type="predicted"/>
<dbReference type="Pfam" id="PF00501">
    <property type="entry name" value="AMP-binding"/>
    <property type="match status" value="1"/>
</dbReference>
<dbReference type="EMBL" id="JARAFO010001035">
    <property type="protein sequence ID" value="MDE1456002.1"/>
    <property type="molecule type" value="Genomic_DNA"/>
</dbReference>
<dbReference type="PANTHER" id="PTHR45527:SF1">
    <property type="entry name" value="FATTY ACID SYNTHASE"/>
    <property type="match status" value="1"/>
</dbReference>
<dbReference type="PRINTS" id="PR00154">
    <property type="entry name" value="AMPBINDING"/>
</dbReference>
<accession>A0AAW6KLX4</accession>
<dbReference type="GO" id="GO:0043041">
    <property type="term" value="P:amino acid activation for nonribosomal peptide biosynthetic process"/>
    <property type="evidence" value="ECO:0007669"/>
    <property type="project" value="TreeGrafter"/>
</dbReference>
<dbReference type="GO" id="GO:0031177">
    <property type="term" value="F:phosphopantetheine binding"/>
    <property type="evidence" value="ECO:0007669"/>
    <property type="project" value="TreeGrafter"/>
</dbReference>
<evidence type="ECO:0000313" key="3">
    <source>
        <dbReference type="Proteomes" id="UP001216709"/>
    </source>
</evidence>
<dbReference type="SUPFAM" id="SSF56801">
    <property type="entry name" value="Acetyl-CoA synthetase-like"/>
    <property type="match status" value="1"/>
</dbReference>
<dbReference type="AlphaFoldDB" id="A0AAW6KLX4"/>
<comment type="caution">
    <text evidence="2">The sequence shown here is derived from an EMBL/GenBank/DDBJ whole genome shotgun (WGS) entry which is preliminary data.</text>
</comment>
<dbReference type="PROSITE" id="PS00455">
    <property type="entry name" value="AMP_BINDING"/>
    <property type="match status" value="1"/>
</dbReference>
<reference evidence="2" key="1">
    <citation type="submission" date="2022-12" db="EMBL/GenBank/DDBJ databases">
        <title>Draft Genome Sequences of Bacillus licheniformis and Bacillus paralicheniformis strains isolated from Irish skim milk powders.</title>
        <authorList>
            <person name="Lourenco A."/>
            <person name="Li F."/>
            <person name="Geraldine D."/>
            <person name="Tobin J.T."/>
            <person name="Butler F."/>
            <person name="Jordan K."/>
            <person name="Obrien T."/>
        </authorList>
    </citation>
    <scope>NUCLEOTIDE SEQUENCE</scope>
    <source>
        <strain evidence="2">3370</strain>
    </source>
</reference>
<dbReference type="PANTHER" id="PTHR45527">
    <property type="entry name" value="NONRIBOSOMAL PEPTIDE SYNTHETASE"/>
    <property type="match status" value="1"/>
</dbReference>
<dbReference type="Gene3D" id="3.40.50.12780">
    <property type="entry name" value="N-terminal domain of ligase-like"/>
    <property type="match status" value="1"/>
</dbReference>
<dbReference type="GO" id="GO:0044550">
    <property type="term" value="P:secondary metabolite biosynthetic process"/>
    <property type="evidence" value="ECO:0007669"/>
    <property type="project" value="TreeGrafter"/>
</dbReference>
<evidence type="ECO:0000259" key="1">
    <source>
        <dbReference type="Pfam" id="PF00501"/>
    </source>
</evidence>
<dbReference type="RefSeq" id="WP_274686348.1">
    <property type="nucleotide sequence ID" value="NZ_JARAFO010001035.1"/>
</dbReference>
<dbReference type="InterPro" id="IPR000873">
    <property type="entry name" value="AMP-dep_synth/lig_dom"/>
</dbReference>
<feature type="domain" description="AMP-dependent synthetase/ligase" evidence="1">
    <location>
        <begin position="4"/>
        <end position="76"/>
    </location>
</feature>
<name>A0AAW6KLX4_9BACI</name>
<evidence type="ECO:0000313" key="2">
    <source>
        <dbReference type="EMBL" id="MDE1456002.1"/>
    </source>
</evidence>
<dbReference type="Proteomes" id="UP001216709">
    <property type="component" value="Unassembled WGS sequence"/>
</dbReference>
<sequence>DGGSLAYVIYTSGSTGTPKGVAVEHRQAAAFLSGMQRQFPLTEDDVIVLKSSFSFDASIWQLFWWMIPGASMYLLPQ</sequence>
<dbReference type="InterPro" id="IPR020845">
    <property type="entry name" value="AMP-binding_CS"/>
</dbReference>